<dbReference type="Pfam" id="PF07714">
    <property type="entry name" value="PK_Tyr_Ser-Thr"/>
    <property type="match status" value="1"/>
</dbReference>
<evidence type="ECO:0000256" key="5">
    <source>
        <dbReference type="ARBA" id="ARBA00022679"/>
    </source>
</evidence>
<feature type="compositionally biased region" description="Polar residues" evidence="11">
    <location>
        <begin position="1007"/>
        <end position="1021"/>
    </location>
</feature>
<evidence type="ECO:0000256" key="10">
    <source>
        <dbReference type="PROSITE-ProRule" id="PRU10141"/>
    </source>
</evidence>
<dbReference type="SMART" id="SM00133">
    <property type="entry name" value="S_TK_X"/>
    <property type="match status" value="2"/>
</dbReference>
<dbReference type="PROSITE" id="PS00107">
    <property type="entry name" value="PROTEIN_KINASE_ATP"/>
    <property type="match status" value="3"/>
</dbReference>
<sequence>MGIARRSIPTLMFLLFLSSNVLADASTTTVFTFLGFRRNQTEIQTEQAATIQETDGLLRLTNRDHNVTGTAFYREPIRLRDGSSNKLCSFSTSFVFVIIPSSPGNGGFGFTFTLSPTPNRPGAESAQYLGLLNRSSNGDPSNHVFAVEFDTVQGFKDGDDRRGNHVGLDFNNLSSAVQEPIIYHDTDDRKEDFQLESGEPIQAHLDYDGPTDSLNVTVYPTRIGFKPETPMILRQVLNLSQIVTKEEVYVGFTSATGKGQSSAHYVMGWSFASSCGESPVSSWLNVSLLPRPPPNVRSKKGYDSPVVALIASLSIVTLFLLALLFIFVMYKRRIEEGEALEDWEIDYPRRFNYKDLYLATKRFKESEIIGSGGFGVVYRGNLSSLGAVAVKKITQTSQQGFREFVAEIESLGRLSHKNLVNLQGWCKHKKDLLLVYDYIPNGSLDSLLYTTPRRNGVVLTWEERFEIIKGVASGLLYLHEEWEQVVIHRDVKASNVLVDAEMNAKLGDFGLARLYERGTLTQTTKVVGTLGYMAPELTRNGKGSTASDVFAFGVLLLEIVCGKRPTNTENFFLADWVMDFHTNGGVLRAVDQKLGSSFNGREAKLALVVGLLCCHQKPTARPTMRNVIRYLNGDEDLPEIDGNLGFSDSSRDHLRANVACNVSSDIALSSTTFSFSTESASSPGRHPQGNQQRRTNSYTAPEKSEDNWNNRKDREDSYSQRSRRDDYHRQGTGKAKAGYGKNIEERTSLRKRFHPYQHQRDEYHAPSRYHQPRNMIYRETQRPSQDPLRMPPPPPPVERNERRDDGHREESSASKVAQPISARETPLRNDQLELPREVVDEALGELREAMTQYTLCADPTESAARKERMRRAEEEGDFEETAIQMARTALATKAATIEKDRPIESAERIPALLRLGSPILTPARQGDPQNDSPQRTPALLRLGNSVIPPSPEANLKKKESTRRKPGRPPGKKTVQSSPKNVAGPSLRKRRVLNPRIPSCKRKLPASQRPSGSDQRQTSNRPGDSRAEWLREQIPEPSDVPKEVRAMTAPGINHVIMQSDAAWRSDSQRAGLGWTVIENELNSDYMSHCLYVPSPLVAEALALREAMAHCRAQGILQLHCQMDSQQLVKVLISKSPTPEIYGVVSDILLLASSFLSISYEWFPRSKNNVADALAKQALYNVCLVFPNLDNGVTRLVIKGEEVVEDPAEKEGDVRRAVVIAEARLISTKMSSSSMVSVFLIIEILLQLSVPFGSVKMVLGCFPLKGKKKRGSVSMKRLDLEESSKPIALPEPPPKVPSRNLQSAPPSFRTRAKPSNVEMSSSRTRVMSAPSSIHGVAERDLLSHEEQETSPQPLPLPSPRTGSSLKNWGSFKSFNGSSGRLSSSAVSGPLPLPPSVSVRSFSYDEVVSACSAFATDRCVSEGLSSVMYMASFGDEAASTTSLKKVEATVVRLNVITQSIREFTNEVNTLASLQHQNLCKLLGYHAREGSETRMLVYERLALGSLDRLLHGRSDGPPLDWNTRMKIALCAAQGLTFLHEEGPFQAMYNEFSTANIQVDKDFSAKLSGYGCVGNTPPETETSNSSALANLSVETLERGVLTPKSNVWSYGIVLLEMLTGRKNMDGSYPKEEKNLVKWSRAFLSDDCRLSLIMDPQLKGRFPAKAARSIADIAQRCLQVEPSERPTMRNIVEQLKVIQDMKYSCRFPLREPAPVAARKHMGRSSSLNTIVWTPGAAPLRSSFSPSPPAGRPSVSPTRGRGLVFPARVCSSLEMSREEVRRLSSGSGRRTSLEGAYRTFMAFAHYCSIECFLNNGKQLELLQLVIGLPIATILQIRCPMVSSHLTVPNKTHKQQYLSLSPQVSLLKDDVELDFSDVFGPLPEEAGDVAFDEPAVIHTRSHSLVGPSSIGSHSFKLSKITLLETEDSVDLVECIERESSPFSGTDDTDSDGSPEKDVVVKVPGVVGLDDFEVMKVVGKGAFGKVYQVRKKETSEIFAMKVMRKDKIMEKNHAEYMKAERDILTKIDHPFIVQLKYSFQTKYRLYLVLDFINGGHLFFQLYHQGLFRSNSMCGTTEYMAPEIVRGKGHDKAADWWSVGILLYEMLTGKPPFMGSRGKIEQKIVKDKIKLPQFLSSEAHSLLKGLLQKEPERRLGSGPSGAGEIKEHKWFKGMNWKKLEAREVKPSFKPEISGRQCIANFDKCWTEMSVLDSPANSPSSDPKANPFTNFTYVRPPPSFLQHISRHCFLQLGKQEDLLLLDIENMVCSECHVACKNVKPLKKHMSLTITPPLKDNVDLDFSDVFGPLPQESSSDVVFDEPAVVHTRSHSLVGPSSIVDLDSEKAPEGDVAEVSGEVGIEDFDILKVVGQGAFGKVFQVRKKDTSEIFAMKVMRKDKIMEKNHAEYMKAERDILTKIDHPFIVQLKYSFQTKYRLYLVLDFINGGHLFFQLYHQGLFREDLARVYTAEIVSAVSHLHENGIMHRDLKPENILMDTDGHVMLTDFGLAKEFEENTRSNSMCGTTEYMAPEIVRGKGHDKAADWWSVGILLYEMLTGKPPFMGSRGKIQQKIVKDKIKLPQFLSTEAHALLKGLLQKEPERRLGSGPRGAGEIKEHKWFKGINWKKLEAREVKPSFKPEIYIILCVLWSLLSQHVYSFLSLNKTKCL</sequence>
<evidence type="ECO:0000256" key="8">
    <source>
        <dbReference type="ARBA" id="ARBA00022777"/>
    </source>
</evidence>
<keyword evidence="7 10" id="KW-0547">Nucleotide-binding</keyword>
<dbReference type="InterPro" id="IPR011009">
    <property type="entry name" value="Kinase-like_dom_sf"/>
</dbReference>
<feature type="compositionally biased region" description="Basic residues" evidence="11">
    <location>
        <begin position="959"/>
        <end position="970"/>
    </location>
</feature>
<evidence type="ECO:0000256" key="11">
    <source>
        <dbReference type="SAM" id="MobiDB-lite"/>
    </source>
</evidence>
<dbReference type="SUPFAM" id="SSF53098">
    <property type="entry name" value="Ribonuclease H-like"/>
    <property type="match status" value="1"/>
</dbReference>
<evidence type="ECO:0000256" key="6">
    <source>
        <dbReference type="ARBA" id="ARBA00022734"/>
    </source>
</evidence>
<dbReference type="CDD" id="cd06222">
    <property type="entry name" value="RNase_H_like"/>
    <property type="match status" value="1"/>
</dbReference>
<feature type="domain" description="Protein kinase" evidence="14">
    <location>
        <begin position="1411"/>
        <end position="1692"/>
    </location>
</feature>
<dbReference type="InterPro" id="IPR012337">
    <property type="entry name" value="RNaseH-like_sf"/>
</dbReference>
<dbReference type="SUPFAM" id="SSF56112">
    <property type="entry name" value="Protein kinase-like (PK-like)"/>
    <property type="match status" value="4"/>
</dbReference>
<evidence type="ECO:0000256" key="1">
    <source>
        <dbReference type="ARBA" id="ARBA00008536"/>
    </source>
</evidence>
<gene>
    <name evidence="16" type="primary">A01p055380.1_BraROA</name>
    <name evidence="16" type="ORF">IGI04_003911</name>
</gene>
<keyword evidence="3" id="KW-0723">Serine/threonine-protein kinase</keyword>
<evidence type="ECO:0000313" key="17">
    <source>
        <dbReference type="Proteomes" id="UP000823674"/>
    </source>
</evidence>
<evidence type="ECO:0000256" key="13">
    <source>
        <dbReference type="SAM" id="SignalP"/>
    </source>
</evidence>
<feature type="binding site" evidence="10">
    <location>
        <position position="1992"/>
    </location>
    <ligand>
        <name>ATP</name>
        <dbReference type="ChEBI" id="CHEBI:30616"/>
    </ligand>
</feature>
<comment type="caution">
    <text evidence="16">The sequence shown here is derived from an EMBL/GenBank/DDBJ whole genome shotgun (WGS) entry which is preliminary data.</text>
</comment>
<keyword evidence="12" id="KW-0812">Transmembrane</keyword>
<dbReference type="SMART" id="SM00220">
    <property type="entry name" value="S_TKc"/>
    <property type="match status" value="3"/>
</dbReference>
<dbReference type="SUPFAM" id="SSF49899">
    <property type="entry name" value="Concanavalin A-like lectins/glucanases"/>
    <property type="match status" value="1"/>
</dbReference>
<keyword evidence="4" id="KW-0597">Phosphoprotein</keyword>
<dbReference type="EMBL" id="JADBGQ010000001">
    <property type="protein sequence ID" value="KAG5416344.1"/>
    <property type="molecule type" value="Genomic_DNA"/>
</dbReference>
<evidence type="ECO:0000313" key="16">
    <source>
        <dbReference type="EMBL" id="KAG5416344.1"/>
    </source>
</evidence>
<feature type="compositionally biased region" description="Polar residues" evidence="11">
    <location>
        <begin position="1315"/>
        <end position="1329"/>
    </location>
</feature>
<comment type="similarity">
    <text evidence="2">In the C-terminal section; belongs to the protein kinase superfamily. Ser/Thr protein kinase family.</text>
</comment>
<feature type="binding site" evidence="10">
    <location>
        <position position="392"/>
    </location>
    <ligand>
        <name>ATP</name>
        <dbReference type="ChEBI" id="CHEBI:30616"/>
    </ligand>
</feature>
<dbReference type="Gene3D" id="2.60.120.200">
    <property type="match status" value="1"/>
</dbReference>
<keyword evidence="8" id="KW-0418">Kinase</keyword>
<keyword evidence="12" id="KW-1133">Transmembrane helix</keyword>
<keyword evidence="17" id="KW-1185">Reference proteome</keyword>
<dbReference type="Gene3D" id="3.30.200.20">
    <property type="entry name" value="Phosphorylase Kinase, domain 1"/>
    <property type="match status" value="4"/>
</dbReference>
<dbReference type="Gene3D" id="1.10.510.10">
    <property type="entry name" value="Transferase(Phosphotransferase) domain 1"/>
    <property type="match status" value="4"/>
</dbReference>
<dbReference type="PROSITE" id="PS51285">
    <property type="entry name" value="AGC_KINASE_CTER"/>
    <property type="match status" value="2"/>
</dbReference>
<keyword evidence="6" id="KW-0430">Lectin</keyword>
<proteinExistence type="inferred from homology"/>
<evidence type="ECO:0000256" key="4">
    <source>
        <dbReference type="ARBA" id="ARBA00022553"/>
    </source>
</evidence>
<dbReference type="Proteomes" id="UP000823674">
    <property type="component" value="Chromosome A01"/>
</dbReference>
<evidence type="ECO:0000256" key="12">
    <source>
        <dbReference type="SAM" id="Phobius"/>
    </source>
</evidence>
<feature type="domain" description="Protein kinase" evidence="14">
    <location>
        <begin position="2351"/>
        <end position="2606"/>
    </location>
</feature>
<feature type="region of interest" description="Disordered" evidence="11">
    <location>
        <begin position="675"/>
        <end position="833"/>
    </location>
</feature>
<dbReference type="PROSITE" id="PS50011">
    <property type="entry name" value="PROTEIN_KINASE_DOM"/>
    <property type="match status" value="4"/>
</dbReference>
<dbReference type="PANTHER" id="PTHR24351">
    <property type="entry name" value="RIBOSOMAL PROTEIN S6 KINASE"/>
    <property type="match status" value="1"/>
</dbReference>
<keyword evidence="12" id="KW-0472">Membrane</keyword>
<dbReference type="Pfam" id="PF13456">
    <property type="entry name" value="RVT_3"/>
    <property type="match status" value="1"/>
</dbReference>
<feature type="signal peptide" evidence="13">
    <location>
        <begin position="1"/>
        <end position="23"/>
    </location>
</feature>
<dbReference type="Pfam" id="PF00069">
    <property type="entry name" value="Pkinase"/>
    <property type="match status" value="4"/>
</dbReference>
<dbReference type="InterPro" id="IPR013320">
    <property type="entry name" value="ConA-like_dom_sf"/>
</dbReference>
<keyword evidence="9 10" id="KW-0067">ATP-binding</keyword>
<dbReference type="InterPro" id="IPR036397">
    <property type="entry name" value="RNaseH_sf"/>
</dbReference>
<feature type="chain" id="PRO_5046580621" description="Protein kinase domain-containing protein" evidence="13">
    <location>
        <begin position="24"/>
        <end position="2654"/>
    </location>
</feature>
<evidence type="ECO:0000256" key="2">
    <source>
        <dbReference type="ARBA" id="ARBA00010217"/>
    </source>
</evidence>
<dbReference type="CDD" id="cd06899">
    <property type="entry name" value="lectin_legume_LecRK_Arcelin_ConA"/>
    <property type="match status" value="1"/>
</dbReference>
<dbReference type="InterPro" id="IPR008271">
    <property type="entry name" value="Ser/Thr_kinase_AS"/>
</dbReference>
<feature type="compositionally biased region" description="Basic and acidic residues" evidence="11">
    <location>
        <begin position="798"/>
        <end position="812"/>
    </location>
</feature>
<dbReference type="InterPro" id="IPR002156">
    <property type="entry name" value="RNaseH_domain"/>
</dbReference>
<feature type="domain" description="AGC-kinase C-terminal" evidence="15">
    <location>
        <begin position="2607"/>
        <end position="2654"/>
    </location>
</feature>
<dbReference type="CDD" id="cd05123">
    <property type="entry name" value="STKc_AGC"/>
    <property type="match status" value="2"/>
</dbReference>
<feature type="domain" description="AGC-kinase C-terminal" evidence="15">
    <location>
        <begin position="2162"/>
        <end position="2232"/>
    </location>
</feature>
<dbReference type="Gene3D" id="3.30.420.10">
    <property type="entry name" value="Ribonuclease H-like superfamily/Ribonuclease H"/>
    <property type="match status" value="1"/>
</dbReference>
<dbReference type="InterPro" id="IPR017892">
    <property type="entry name" value="Pkinase_C"/>
</dbReference>
<keyword evidence="5" id="KW-0808">Transferase</keyword>
<dbReference type="Pfam" id="PF00139">
    <property type="entry name" value="Lectin_legB"/>
    <property type="match status" value="1"/>
</dbReference>
<reference evidence="16 17" key="1">
    <citation type="submission" date="2021-03" db="EMBL/GenBank/DDBJ databases">
        <authorList>
            <person name="King G.J."/>
            <person name="Bancroft I."/>
            <person name="Baten A."/>
            <person name="Bloomfield J."/>
            <person name="Borpatragohain P."/>
            <person name="He Z."/>
            <person name="Irish N."/>
            <person name="Irwin J."/>
            <person name="Liu K."/>
            <person name="Mauleon R.P."/>
            <person name="Moore J."/>
            <person name="Morris R."/>
            <person name="Ostergaard L."/>
            <person name="Wang B."/>
            <person name="Wells R."/>
        </authorList>
    </citation>
    <scope>NUCLEOTIDE SEQUENCE [LARGE SCALE GENOMIC DNA]</scope>
    <source>
        <strain evidence="16">R-o-18</strain>
        <tissue evidence="16">Leaf</tissue>
    </source>
</reference>
<evidence type="ECO:0000259" key="14">
    <source>
        <dbReference type="PROSITE" id="PS50011"/>
    </source>
</evidence>
<comment type="similarity">
    <text evidence="1">In the N-terminal section; belongs to the leguminous lectin family.</text>
</comment>
<feature type="region of interest" description="Disordered" evidence="11">
    <location>
        <begin position="919"/>
        <end position="1039"/>
    </location>
</feature>
<dbReference type="InterPro" id="IPR001245">
    <property type="entry name" value="Ser-Thr/Tyr_kinase_cat_dom"/>
</dbReference>
<feature type="binding site" evidence="10">
    <location>
        <position position="2380"/>
    </location>
    <ligand>
        <name>ATP</name>
        <dbReference type="ChEBI" id="CHEBI:30616"/>
    </ligand>
</feature>
<evidence type="ECO:0000256" key="7">
    <source>
        <dbReference type="ARBA" id="ARBA00022741"/>
    </source>
</evidence>
<evidence type="ECO:0000256" key="9">
    <source>
        <dbReference type="ARBA" id="ARBA00022840"/>
    </source>
</evidence>
<feature type="region of interest" description="Disordered" evidence="11">
    <location>
        <begin position="1271"/>
        <end position="1360"/>
    </location>
</feature>
<dbReference type="PROSITE" id="PS00108">
    <property type="entry name" value="PROTEIN_KINASE_ST"/>
    <property type="match status" value="2"/>
</dbReference>
<keyword evidence="13" id="KW-0732">Signal</keyword>
<organism evidence="16 17">
    <name type="scientific">Brassica rapa subsp. trilocularis</name>
    <dbReference type="NCBI Taxonomy" id="1813537"/>
    <lineage>
        <taxon>Eukaryota</taxon>
        <taxon>Viridiplantae</taxon>
        <taxon>Streptophyta</taxon>
        <taxon>Embryophyta</taxon>
        <taxon>Tracheophyta</taxon>
        <taxon>Spermatophyta</taxon>
        <taxon>Magnoliopsida</taxon>
        <taxon>eudicotyledons</taxon>
        <taxon>Gunneridae</taxon>
        <taxon>Pentapetalae</taxon>
        <taxon>rosids</taxon>
        <taxon>malvids</taxon>
        <taxon>Brassicales</taxon>
        <taxon>Brassicaceae</taxon>
        <taxon>Brassiceae</taxon>
        <taxon>Brassica</taxon>
    </lineage>
</organism>
<dbReference type="InterPro" id="IPR000961">
    <property type="entry name" value="AGC-kinase_C"/>
</dbReference>
<dbReference type="CDD" id="cd14066">
    <property type="entry name" value="STKc_IRAK"/>
    <property type="match status" value="1"/>
</dbReference>
<feature type="compositionally biased region" description="Polar residues" evidence="11">
    <location>
        <begin position="688"/>
        <end position="699"/>
    </location>
</feature>
<evidence type="ECO:0000259" key="15">
    <source>
        <dbReference type="PROSITE" id="PS51285"/>
    </source>
</evidence>
<feature type="compositionally biased region" description="Basic and acidic residues" evidence="11">
    <location>
        <begin position="702"/>
        <end position="729"/>
    </location>
</feature>
<feature type="domain" description="Protein kinase" evidence="14">
    <location>
        <begin position="363"/>
        <end position="637"/>
    </location>
</feature>
<feature type="compositionally biased region" description="Basic and acidic residues" evidence="11">
    <location>
        <begin position="1022"/>
        <end position="1039"/>
    </location>
</feature>
<feature type="domain" description="Protein kinase" evidence="14">
    <location>
        <begin position="1963"/>
        <end position="2161"/>
    </location>
</feature>
<accession>A0ABQ7NZS4</accession>
<dbReference type="InterPro" id="IPR045270">
    <property type="entry name" value="STKc_AGC"/>
</dbReference>
<dbReference type="InterPro" id="IPR017441">
    <property type="entry name" value="Protein_kinase_ATP_BS"/>
</dbReference>
<dbReference type="InterPro" id="IPR001220">
    <property type="entry name" value="Legume_lectin_dom"/>
</dbReference>
<protein>
    <recommendedName>
        <fullName evidence="18">Protein kinase domain-containing protein</fullName>
    </recommendedName>
</protein>
<feature type="transmembrane region" description="Helical" evidence="12">
    <location>
        <begin position="306"/>
        <end position="330"/>
    </location>
</feature>
<dbReference type="Pfam" id="PF00433">
    <property type="entry name" value="Pkinase_C"/>
    <property type="match status" value="1"/>
</dbReference>
<feature type="compositionally biased region" description="Basic residues" evidence="11">
    <location>
        <begin position="986"/>
        <end position="1003"/>
    </location>
</feature>
<evidence type="ECO:0008006" key="18">
    <source>
        <dbReference type="Google" id="ProtNLM"/>
    </source>
</evidence>
<name>A0ABQ7NZS4_BRACM</name>
<dbReference type="InterPro" id="IPR044730">
    <property type="entry name" value="RNase_H-like_dom_plant"/>
</dbReference>
<feature type="compositionally biased region" description="Basic and acidic residues" evidence="11">
    <location>
        <begin position="1334"/>
        <end position="1345"/>
    </location>
</feature>
<dbReference type="InterPro" id="IPR000719">
    <property type="entry name" value="Prot_kinase_dom"/>
</dbReference>
<evidence type="ECO:0000256" key="3">
    <source>
        <dbReference type="ARBA" id="ARBA00022527"/>
    </source>
</evidence>